<sequence>LKELKMCLHELSLVDDTIEAIGSPKKYERLRKWIIRIIIGHIAFVFCQLASCVYFQFIFHYVDYESFINTCRVFLYYYNDFVHIASALIWETILGYVSFSFHQVNSLLMLYSDLFENNAEYRRKNISILVCRRITEAEERKQYIWIIM</sequence>
<evidence type="ECO:0008006" key="4">
    <source>
        <dbReference type="Google" id="ProtNLM"/>
    </source>
</evidence>
<keyword evidence="1" id="KW-0812">Transmembrane</keyword>
<evidence type="ECO:0000256" key="1">
    <source>
        <dbReference type="SAM" id="Phobius"/>
    </source>
</evidence>
<evidence type="ECO:0000313" key="3">
    <source>
        <dbReference type="Proteomes" id="UP000078540"/>
    </source>
</evidence>
<gene>
    <name evidence="2" type="ORF">ALC53_10480</name>
</gene>
<accession>A0A151I056</accession>
<feature type="non-terminal residue" evidence="2">
    <location>
        <position position="1"/>
    </location>
</feature>
<feature type="transmembrane region" description="Helical" evidence="1">
    <location>
        <begin position="33"/>
        <end position="61"/>
    </location>
</feature>
<dbReference type="AlphaFoldDB" id="A0A151I056"/>
<dbReference type="Proteomes" id="UP000078540">
    <property type="component" value="Unassembled WGS sequence"/>
</dbReference>
<organism evidence="2 3">
    <name type="scientific">Atta colombica</name>
    <dbReference type="NCBI Taxonomy" id="520822"/>
    <lineage>
        <taxon>Eukaryota</taxon>
        <taxon>Metazoa</taxon>
        <taxon>Ecdysozoa</taxon>
        <taxon>Arthropoda</taxon>
        <taxon>Hexapoda</taxon>
        <taxon>Insecta</taxon>
        <taxon>Pterygota</taxon>
        <taxon>Neoptera</taxon>
        <taxon>Endopterygota</taxon>
        <taxon>Hymenoptera</taxon>
        <taxon>Apocrita</taxon>
        <taxon>Aculeata</taxon>
        <taxon>Formicoidea</taxon>
        <taxon>Formicidae</taxon>
        <taxon>Myrmicinae</taxon>
        <taxon>Atta</taxon>
    </lineage>
</organism>
<feature type="transmembrane region" description="Helical" evidence="1">
    <location>
        <begin position="81"/>
        <end position="99"/>
    </location>
</feature>
<dbReference type="EMBL" id="KQ976622">
    <property type="protein sequence ID" value="KYM79083.1"/>
    <property type="molecule type" value="Genomic_DNA"/>
</dbReference>
<evidence type="ECO:0000313" key="2">
    <source>
        <dbReference type="EMBL" id="KYM79083.1"/>
    </source>
</evidence>
<keyword evidence="1" id="KW-1133">Transmembrane helix</keyword>
<reference evidence="2 3" key="1">
    <citation type="submission" date="2015-09" db="EMBL/GenBank/DDBJ databases">
        <title>Atta colombica WGS genome.</title>
        <authorList>
            <person name="Nygaard S."/>
            <person name="Hu H."/>
            <person name="Boomsma J."/>
            <person name="Zhang G."/>
        </authorList>
    </citation>
    <scope>NUCLEOTIDE SEQUENCE [LARGE SCALE GENOMIC DNA]</scope>
    <source>
        <strain evidence="2">Treedump-2</strain>
        <tissue evidence="2">Whole body</tissue>
    </source>
</reference>
<proteinExistence type="predicted"/>
<keyword evidence="1" id="KW-0472">Membrane</keyword>
<protein>
    <recommendedName>
        <fullName evidence="4">Gustatory receptor</fullName>
    </recommendedName>
</protein>
<keyword evidence="3" id="KW-1185">Reference proteome</keyword>
<name>A0A151I056_9HYME</name>